<accession>A0A9P5Z8G6</accession>
<name>A0A9P5Z8G6_9AGAR</name>
<proteinExistence type="predicted"/>
<dbReference type="AlphaFoldDB" id="A0A9P5Z8G6"/>
<protein>
    <submittedName>
        <fullName evidence="1">Uncharacterized protein</fullName>
    </submittedName>
</protein>
<comment type="caution">
    <text evidence="1">The sequence shown here is derived from an EMBL/GenBank/DDBJ whole genome shotgun (WGS) entry which is preliminary data.</text>
</comment>
<dbReference type="Proteomes" id="UP000807469">
    <property type="component" value="Unassembled WGS sequence"/>
</dbReference>
<evidence type="ECO:0000313" key="1">
    <source>
        <dbReference type="EMBL" id="KAF9483567.1"/>
    </source>
</evidence>
<sequence>MFTLPQGDEGVPANSDENPIVLHDDVDDFRALCWIIYCSKLLLSPTVHLKQRSLRTADLQYLVGLYLISQKYHFEAHESFAHQLLRDHCFKLSSPIPLAHWMETNYLYTCPQSRLKSLLRISTFTTVTDQPPKKSGSLANLLQKVWTSRLKKQNESIRFALEVATDLGLRNFMADLYYVQLTRMKPTYSSVTSLAYAHPVNDLIPEQNLNLYKGFWSLYYYWVGTYNAYQVNDICDCGHECQAAWKECWNEIYTKPSTTFDPLDLVQQLEGILGTHAPKGEIELHLKCAHGELTDLRSTLITSLPDHFLGPIPASVSDT</sequence>
<dbReference type="EMBL" id="MU155152">
    <property type="protein sequence ID" value="KAF9483567.1"/>
    <property type="molecule type" value="Genomic_DNA"/>
</dbReference>
<reference evidence="1" key="1">
    <citation type="submission" date="2020-11" db="EMBL/GenBank/DDBJ databases">
        <authorList>
            <consortium name="DOE Joint Genome Institute"/>
            <person name="Ahrendt S."/>
            <person name="Riley R."/>
            <person name="Andreopoulos W."/>
            <person name="Labutti K."/>
            <person name="Pangilinan J."/>
            <person name="Ruiz-Duenas F.J."/>
            <person name="Barrasa J.M."/>
            <person name="Sanchez-Garcia M."/>
            <person name="Camarero S."/>
            <person name="Miyauchi S."/>
            <person name="Serrano A."/>
            <person name="Linde D."/>
            <person name="Babiker R."/>
            <person name="Drula E."/>
            <person name="Ayuso-Fernandez I."/>
            <person name="Pacheco R."/>
            <person name="Padilla G."/>
            <person name="Ferreira P."/>
            <person name="Barriuso J."/>
            <person name="Kellner H."/>
            <person name="Castanera R."/>
            <person name="Alfaro M."/>
            <person name="Ramirez L."/>
            <person name="Pisabarro A.G."/>
            <person name="Kuo A."/>
            <person name="Tritt A."/>
            <person name="Lipzen A."/>
            <person name="He G."/>
            <person name="Yan M."/>
            <person name="Ng V."/>
            <person name="Cullen D."/>
            <person name="Martin F."/>
            <person name="Rosso M.-N."/>
            <person name="Henrissat B."/>
            <person name="Hibbett D."/>
            <person name="Martinez A.T."/>
            <person name="Grigoriev I.V."/>
        </authorList>
    </citation>
    <scope>NUCLEOTIDE SEQUENCE</scope>
    <source>
        <strain evidence="1">CIRM-BRFM 674</strain>
    </source>
</reference>
<dbReference type="OrthoDB" id="2886395at2759"/>
<organism evidence="1 2">
    <name type="scientific">Pholiota conissans</name>
    <dbReference type="NCBI Taxonomy" id="109636"/>
    <lineage>
        <taxon>Eukaryota</taxon>
        <taxon>Fungi</taxon>
        <taxon>Dikarya</taxon>
        <taxon>Basidiomycota</taxon>
        <taxon>Agaricomycotina</taxon>
        <taxon>Agaricomycetes</taxon>
        <taxon>Agaricomycetidae</taxon>
        <taxon>Agaricales</taxon>
        <taxon>Agaricineae</taxon>
        <taxon>Strophariaceae</taxon>
        <taxon>Pholiota</taxon>
    </lineage>
</organism>
<keyword evidence="2" id="KW-1185">Reference proteome</keyword>
<gene>
    <name evidence="1" type="ORF">BDN70DRAFT_990269</name>
</gene>
<evidence type="ECO:0000313" key="2">
    <source>
        <dbReference type="Proteomes" id="UP000807469"/>
    </source>
</evidence>